<dbReference type="EMBL" id="FQZL01000004">
    <property type="protein sequence ID" value="SHI40191.1"/>
    <property type="molecule type" value="Genomic_DNA"/>
</dbReference>
<dbReference type="STRING" id="1121476.SAMN02745751_00255"/>
<name>A0A1M6AUV2_9FIRM</name>
<dbReference type="AlphaFoldDB" id="A0A1M6AUV2"/>
<evidence type="ECO:0000259" key="1">
    <source>
        <dbReference type="Pfam" id="PF13751"/>
    </source>
</evidence>
<keyword evidence="3" id="KW-1185">Reference proteome</keyword>
<dbReference type="Pfam" id="PF13751">
    <property type="entry name" value="DDE_Tnp_1_6"/>
    <property type="match status" value="1"/>
</dbReference>
<sequence>MDKLGVLGAITKRKEPTPKGKMSKLNFTYVEEWDVVMCPQGHSMEYKTTTRQGYLEYHSNKDVCINCPKKEKCLYEKSKKRIIRLHVWDKHLREIDQFTKKTDLGKRIYKRRKETIERAFADLKELHGFRYARFRDLKENPYENGNLN</sequence>
<feature type="domain" description="Transposase DDE" evidence="1">
    <location>
        <begin position="37"/>
        <end position="138"/>
    </location>
</feature>
<organism evidence="2 3">
    <name type="scientific">Dethiosulfatibacter aminovorans DSM 17477</name>
    <dbReference type="NCBI Taxonomy" id="1121476"/>
    <lineage>
        <taxon>Bacteria</taxon>
        <taxon>Bacillati</taxon>
        <taxon>Bacillota</taxon>
        <taxon>Tissierellia</taxon>
        <taxon>Dethiosulfatibacter</taxon>
    </lineage>
</organism>
<evidence type="ECO:0000313" key="3">
    <source>
        <dbReference type="Proteomes" id="UP000184052"/>
    </source>
</evidence>
<dbReference type="Proteomes" id="UP000184052">
    <property type="component" value="Unassembled WGS sequence"/>
</dbReference>
<dbReference type="PANTHER" id="PTHR33408">
    <property type="entry name" value="TRANSPOSASE"/>
    <property type="match status" value="1"/>
</dbReference>
<dbReference type="PANTHER" id="PTHR33408:SF2">
    <property type="entry name" value="TRANSPOSASE DDE DOMAIN-CONTAINING PROTEIN"/>
    <property type="match status" value="1"/>
</dbReference>
<gene>
    <name evidence="2" type="ORF">SAMN02745751_00255</name>
</gene>
<proteinExistence type="predicted"/>
<accession>A0A1M6AUV2</accession>
<evidence type="ECO:0000313" key="2">
    <source>
        <dbReference type="EMBL" id="SHI40191.1"/>
    </source>
</evidence>
<protein>
    <submittedName>
        <fullName evidence="2">Transposase DDE domain-containing protein</fullName>
    </submittedName>
</protein>
<reference evidence="2 3" key="1">
    <citation type="submission" date="2016-11" db="EMBL/GenBank/DDBJ databases">
        <authorList>
            <person name="Jaros S."/>
            <person name="Januszkiewicz K."/>
            <person name="Wedrychowicz H."/>
        </authorList>
    </citation>
    <scope>NUCLEOTIDE SEQUENCE [LARGE SCALE GENOMIC DNA]</scope>
    <source>
        <strain evidence="2 3">DSM 17477</strain>
    </source>
</reference>
<dbReference type="InterPro" id="IPR025668">
    <property type="entry name" value="Tnp_DDE_dom"/>
</dbReference>